<feature type="compositionally biased region" description="Basic and acidic residues" evidence="1">
    <location>
        <begin position="94"/>
        <end position="124"/>
    </location>
</feature>
<reference evidence="4 5" key="1">
    <citation type="submission" date="2015-10" db="EMBL/GenBank/DDBJ databases">
        <authorList>
            <person name="Ju K.-S."/>
            <person name="Doroghazi J.R."/>
            <person name="Metcalf W.W."/>
        </authorList>
    </citation>
    <scope>NUCLEOTIDE SEQUENCE [LARGE SCALE GENOMIC DNA]</scope>
    <source>
        <strain evidence="4 5">NRRL B-24793</strain>
    </source>
</reference>
<dbReference type="CDD" id="cd05379">
    <property type="entry name" value="CAP_bacterial"/>
    <property type="match status" value="1"/>
</dbReference>
<feature type="compositionally biased region" description="Polar residues" evidence="1">
    <location>
        <begin position="351"/>
        <end position="365"/>
    </location>
</feature>
<evidence type="ECO:0000259" key="3">
    <source>
        <dbReference type="Pfam" id="PF00188"/>
    </source>
</evidence>
<dbReference type="InterPro" id="IPR014044">
    <property type="entry name" value="CAP_dom"/>
</dbReference>
<protein>
    <recommendedName>
        <fullName evidence="3">SCP domain-containing protein</fullName>
    </recommendedName>
</protein>
<feature type="region of interest" description="Disordered" evidence="1">
    <location>
        <begin position="396"/>
        <end position="423"/>
    </location>
</feature>
<sequence>MEATGVHGWNDPLDPDATRRPAPPTDDPAWLTDRPAPRSSYLFGDEPESSSDRWYHDQPTEQWHRPHRPAEAGYPAPAHPRWADQDGAGQDGAGQHHRDTAWSTEGHHGAPSHGRHDGGWRADEPTTQVSRWSDQHDGQQPARHAAPDPHHDNQGYDNQGYADTRPPYTGQAPYGAQPYGDQPYGAQLPYAGQQHYGRGDEGQWHGEGSYGVPEDPTARTEAVADASGTDARPSRRRLSRPLVLGGAAAAATLAVSIGVAALALPGNDAPTSTTAGERPVATGPALLETDESVDVLDPLDSPSPSPSPSVSPSAATPSPSPSQAVKPKPTPARSSTAPSRQSAERRGSPSRGATVTASPSNPAGASQAAQVVDLVNAERAKAGCGALTVDEKLTTAAQRHSQDQADNRNMSHTGSDGSDPGERIDRVGYAWRTYGENVAWNQQSPAAVMDAWMNSPGHRANILNCAFTEIGVGVASSNGPYWTQVFAAPR</sequence>
<dbReference type="EMBL" id="LMWI01000001">
    <property type="protein sequence ID" value="KUJ48734.1"/>
    <property type="molecule type" value="Genomic_DNA"/>
</dbReference>
<comment type="caution">
    <text evidence="4">The sequence shown here is derived from an EMBL/GenBank/DDBJ whole genome shotgun (WGS) entry which is preliminary data.</text>
</comment>
<dbReference type="SUPFAM" id="SSF55797">
    <property type="entry name" value="PR-1-like"/>
    <property type="match status" value="1"/>
</dbReference>
<keyword evidence="2" id="KW-0472">Membrane</keyword>
<keyword evidence="2" id="KW-1133">Transmembrane helix</keyword>
<evidence type="ECO:0000313" key="5">
    <source>
        <dbReference type="Proteomes" id="UP000053246"/>
    </source>
</evidence>
<feature type="region of interest" description="Disordered" evidence="1">
    <location>
        <begin position="1"/>
        <end position="240"/>
    </location>
</feature>
<dbReference type="Gene3D" id="3.40.33.10">
    <property type="entry name" value="CAP"/>
    <property type="match status" value="1"/>
</dbReference>
<organism evidence="4 5">
    <name type="scientific">Micromonospora maris</name>
    <dbReference type="NCBI Taxonomy" id="1003110"/>
    <lineage>
        <taxon>Bacteria</taxon>
        <taxon>Bacillati</taxon>
        <taxon>Actinomycetota</taxon>
        <taxon>Actinomycetes</taxon>
        <taxon>Micromonosporales</taxon>
        <taxon>Micromonosporaceae</taxon>
        <taxon>Micromonospora</taxon>
    </lineage>
</organism>
<evidence type="ECO:0000313" key="4">
    <source>
        <dbReference type="EMBL" id="KUJ48734.1"/>
    </source>
</evidence>
<feature type="compositionally biased region" description="Polar residues" evidence="1">
    <location>
        <begin position="407"/>
        <end position="416"/>
    </location>
</feature>
<dbReference type="InterPro" id="IPR035940">
    <property type="entry name" value="CAP_sf"/>
</dbReference>
<feature type="region of interest" description="Disordered" evidence="1">
    <location>
        <begin position="264"/>
        <end position="365"/>
    </location>
</feature>
<dbReference type="Pfam" id="PF00188">
    <property type="entry name" value="CAP"/>
    <property type="match status" value="1"/>
</dbReference>
<name>A0A9X0I813_9ACTN</name>
<accession>A0A9X0I813</accession>
<feature type="compositionally biased region" description="Basic and acidic residues" evidence="1">
    <location>
        <begin position="145"/>
        <end position="154"/>
    </location>
</feature>
<keyword evidence="5" id="KW-1185">Reference proteome</keyword>
<keyword evidence="2" id="KW-0812">Transmembrane</keyword>
<evidence type="ECO:0000256" key="1">
    <source>
        <dbReference type="SAM" id="MobiDB-lite"/>
    </source>
</evidence>
<evidence type="ECO:0000256" key="2">
    <source>
        <dbReference type="SAM" id="Phobius"/>
    </source>
</evidence>
<dbReference type="PANTHER" id="PTHR31157:SF1">
    <property type="entry name" value="SCP DOMAIN-CONTAINING PROTEIN"/>
    <property type="match status" value="1"/>
</dbReference>
<feature type="compositionally biased region" description="Basic and acidic residues" evidence="1">
    <location>
        <begin position="50"/>
        <end position="70"/>
    </location>
</feature>
<proteinExistence type="predicted"/>
<dbReference type="Proteomes" id="UP000053246">
    <property type="component" value="Unassembled WGS sequence"/>
</dbReference>
<gene>
    <name evidence="4" type="ORF">ADL17_06930</name>
</gene>
<dbReference type="PANTHER" id="PTHR31157">
    <property type="entry name" value="SCP DOMAIN-CONTAINING PROTEIN"/>
    <property type="match status" value="1"/>
</dbReference>
<feature type="compositionally biased region" description="Polar residues" evidence="1">
    <location>
        <begin position="332"/>
        <end position="341"/>
    </location>
</feature>
<dbReference type="AlphaFoldDB" id="A0A9X0I813"/>
<feature type="transmembrane region" description="Helical" evidence="2">
    <location>
        <begin position="242"/>
        <end position="264"/>
    </location>
</feature>
<feature type="domain" description="SCP" evidence="3">
    <location>
        <begin position="372"/>
        <end position="486"/>
    </location>
</feature>